<dbReference type="InterPro" id="IPR041489">
    <property type="entry name" value="PDZ_6"/>
</dbReference>
<sequence>MNANPRRIPASRQPVRRVSALLAAATLLTSGLFGSATLAQSSLPQLSQSQSSLSRLAAAGTAEPPIRSEQIGAAQSNQAQSGQAGSSQAAQVVSPAQAIFDEVNDLLHDEYGGLSTVDRTALTREYQGRLDAVCAPTPATCAAEKAYPVVEAEVTALGDEHTFFQTPEDFQDFLASATGGNRRQFGVKLARLDGENRVVLEVVPQSAAEEAGLTRGDVLLTLDGKPYTYDALRDARLAGRTITLGVERGGQPLTVALTSRDSSTLDLPRLSFTGPQNTVAVLRIPSFLPSGSVAQRVHDLVAEARQRGAQGIVVDLRGNPGGSLADCDSAVSAFVPSFMRVAHTADGEVATLVQQGLRMENGRNAGSVRNPQLWTGPLTVLVDHGSASCSEFFAYEVQYAKRGPVIGEATAGVGNTATRIFPVGEDAALQLTILHYTKQGGQPYPVRVTPDQLHAETEDDVRLLTHGQDTLLALGVQALATAPTIAQNLTQP</sequence>
<reference evidence="3 4" key="1">
    <citation type="submission" date="2019-04" db="EMBL/GenBank/DDBJ databases">
        <title>Deinococcus metalilatus MA1002 mutant No.5.</title>
        <authorList>
            <person name="Park W."/>
            <person name="Park C."/>
        </authorList>
    </citation>
    <scope>NUCLEOTIDE SEQUENCE [LARGE SCALE GENOMIC DNA]</scope>
    <source>
        <strain evidence="3 4">MA1002-m5</strain>
    </source>
</reference>
<dbReference type="RefSeq" id="WP_129120319.1">
    <property type="nucleotide sequence ID" value="NZ_BSUI01000009.1"/>
</dbReference>
<dbReference type="Pfam" id="PF17820">
    <property type="entry name" value="PDZ_6"/>
    <property type="match status" value="1"/>
</dbReference>
<dbReference type="PROSITE" id="PS50106">
    <property type="entry name" value="PDZ"/>
    <property type="match status" value="1"/>
</dbReference>
<name>A0AAJ5F1H6_9DEIO</name>
<evidence type="ECO:0000259" key="1">
    <source>
        <dbReference type="PROSITE" id="PS50106"/>
    </source>
</evidence>
<comment type="caution">
    <text evidence="3">The sequence shown here is derived from an EMBL/GenBank/DDBJ whole genome shotgun (WGS) entry which is preliminary data.</text>
</comment>
<proteinExistence type="predicted"/>
<feature type="domain" description="PDZ" evidence="1">
    <location>
        <begin position="174"/>
        <end position="250"/>
    </location>
</feature>
<dbReference type="SMART" id="SM00228">
    <property type="entry name" value="PDZ"/>
    <property type="match status" value="1"/>
</dbReference>
<keyword evidence="5" id="KW-1185">Reference proteome</keyword>
<dbReference type="Gene3D" id="3.90.226.10">
    <property type="entry name" value="2-enoyl-CoA Hydratase, Chain A, domain 1"/>
    <property type="match status" value="1"/>
</dbReference>
<dbReference type="AlphaFoldDB" id="A0AAJ5F1H6"/>
<dbReference type="GO" id="GO:0004252">
    <property type="term" value="F:serine-type endopeptidase activity"/>
    <property type="evidence" value="ECO:0007669"/>
    <property type="project" value="UniProtKB-EC"/>
</dbReference>
<keyword evidence="2" id="KW-0378">Hydrolase</keyword>
<dbReference type="EC" id="3.4.21.102" evidence="2"/>
<dbReference type="EMBL" id="VBRC01000009">
    <property type="protein sequence ID" value="TLK25143.1"/>
    <property type="molecule type" value="Genomic_DNA"/>
</dbReference>
<dbReference type="GO" id="GO:0030288">
    <property type="term" value="C:outer membrane-bounded periplasmic space"/>
    <property type="evidence" value="ECO:0007669"/>
    <property type="project" value="TreeGrafter"/>
</dbReference>
<keyword evidence="2" id="KW-0645">Protease</keyword>
<dbReference type="InterPro" id="IPR029045">
    <property type="entry name" value="ClpP/crotonase-like_dom_sf"/>
</dbReference>
<dbReference type="Gene3D" id="2.30.42.10">
    <property type="match status" value="1"/>
</dbReference>
<dbReference type="InterPro" id="IPR001478">
    <property type="entry name" value="PDZ"/>
</dbReference>
<evidence type="ECO:0000313" key="4">
    <source>
        <dbReference type="Proteomes" id="UP000308000"/>
    </source>
</evidence>
<dbReference type="Pfam" id="PF03572">
    <property type="entry name" value="Peptidase_S41"/>
    <property type="match status" value="1"/>
</dbReference>
<dbReference type="SUPFAM" id="SSF52096">
    <property type="entry name" value="ClpP/crotonase"/>
    <property type="match status" value="1"/>
</dbReference>
<evidence type="ECO:0000313" key="3">
    <source>
        <dbReference type="EMBL" id="TLK25143.1"/>
    </source>
</evidence>
<dbReference type="EMBL" id="JACHFV010000011">
    <property type="protein sequence ID" value="MBB5296379.1"/>
    <property type="molecule type" value="Genomic_DNA"/>
</dbReference>
<reference evidence="2 5" key="2">
    <citation type="submission" date="2020-08" db="EMBL/GenBank/DDBJ databases">
        <title>Genomic Encyclopedia of Type Strains, Phase IV (KMG-IV): sequencing the most valuable type-strain genomes for metagenomic binning, comparative biology and taxonomic classification.</title>
        <authorList>
            <person name="Goeker M."/>
        </authorList>
    </citation>
    <scope>NUCLEOTIDE SEQUENCE [LARGE SCALE GENOMIC DNA]</scope>
    <source>
        <strain evidence="2 5">DSM 105434</strain>
    </source>
</reference>
<dbReference type="CDD" id="cd06567">
    <property type="entry name" value="Peptidase_S41"/>
    <property type="match status" value="1"/>
</dbReference>
<evidence type="ECO:0000313" key="5">
    <source>
        <dbReference type="Proteomes" id="UP000536909"/>
    </source>
</evidence>
<dbReference type="GO" id="GO:0007165">
    <property type="term" value="P:signal transduction"/>
    <property type="evidence" value="ECO:0007669"/>
    <property type="project" value="TreeGrafter"/>
</dbReference>
<organism evidence="3 4">
    <name type="scientific">Deinococcus metallilatus</name>
    <dbReference type="NCBI Taxonomy" id="1211322"/>
    <lineage>
        <taxon>Bacteria</taxon>
        <taxon>Thermotogati</taxon>
        <taxon>Deinococcota</taxon>
        <taxon>Deinococci</taxon>
        <taxon>Deinococcales</taxon>
        <taxon>Deinococcaceae</taxon>
        <taxon>Deinococcus</taxon>
    </lineage>
</organism>
<dbReference type="InterPro" id="IPR005151">
    <property type="entry name" value="Tail-specific_protease"/>
</dbReference>
<dbReference type="InterPro" id="IPR036034">
    <property type="entry name" value="PDZ_sf"/>
</dbReference>
<dbReference type="SMART" id="SM00245">
    <property type="entry name" value="TSPc"/>
    <property type="match status" value="1"/>
</dbReference>
<evidence type="ECO:0000313" key="2">
    <source>
        <dbReference type="EMBL" id="MBB5296379.1"/>
    </source>
</evidence>
<dbReference type="Proteomes" id="UP000308000">
    <property type="component" value="Unassembled WGS sequence"/>
</dbReference>
<accession>A0AAJ5F1H6</accession>
<protein>
    <submittedName>
        <fullName evidence="2">Carboxyl-terminal processing protease</fullName>
        <ecNumber evidence="2">3.4.21.102</ecNumber>
    </submittedName>
    <submittedName>
        <fullName evidence="3">PDZ domain-containing protein</fullName>
    </submittedName>
</protein>
<gene>
    <name evidence="3" type="ORF">FCS05_13320</name>
    <name evidence="2" type="ORF">HNQ10_003226</name>
</gene>
<dbReference type="Proteomes" id="UP000536909">
    <property type="component" value="Unassembled WGS sequence"/>
</dbReference>
<dbReference type="PANTHER" id="PTHR32060">
    <property type="entry name" value="TAIL-SPECIFIC PROTEASE"/>
    <property type="match status" value="1"/>
</dbReference>
<dbReference type="GO" id="GO:0006508">
    <property type="term" value="P:proteolysis"/>
    <property type="evidence" value="ECO:0007669"/>
    <property type="project" value="UniProtKB-KW"/>
</dbReference>
<dbReference type="SUPFAM" id="SSF50156">
    <property type="entry name" value="PDZ domain-like"/>
    <property type="match status" value="1"/>
</dbReference>
<dbReference type="PANTHER" id="PTHR32060:SF30">
    <property type="entry name" value="CARBOXY-TERMINAL PROCESSING PROTEASE CTPA"/>
    <property type="match status" value="1"/>
</dbReference>